<evidence type="ECO:0000313" key="3">
    <source>
        <dbReference type="EMBL" id="PSK82778.1"/>
    </source>
</evidence>
<dbReference type="GO" id="GO:0042128">
    <property type="term" value="P:nitrate assimilation"/>
    <property type="evidence" value="ECO:0007669"/>
    <property type="project" value="UniProtKB-KW"/>
</dbReference>
<dbReference type="GO" id="GO:0016530">
    <property type="term" value="F:metallochaperone activity"/>
    <property type="evidence" value="ECO:0007669"/>
    <property type="project" value="TreeGrafter"/>
</dbReference>
<dbReference type="PANTHER" id="PTHR43680:SF2">
    <property type="entry name" value="NITRATE REDUCTASE MOLYBDENUM COFACTOR ASSEMBLY CHAPERONE NARJ"/>
    <property type="match status" value="1"/>
</dbReference>
<gene>
    <name evidence="2" type="primary">narJ</name>
    <name evidence="3" type="ORF">CLV93_105170</name>
    <name evidence="2" type="ORF">JCM18694_16510</name>
</gene>
<evidence type="ECO:0000313" key="4">
    <source>
        <dbReference type="Proteomes" id="UP000240621"/>
    </source>
</evidence>
<dbReference type="Proteomes" id="UP000240621">
    <property type="component" value="Unassembled WGS sequence"/>
</dbReference>
<dbReference type="InterPro" id="IPR020945">
    <property type="entry name" value="DMSO/NO3_reduct_chaperone"/>
</dbReference>
<reference evidence="2 5" key="2">
    <citation type="submission" date="2019-10" db="EMBL/GenBank/DDBJ databases">
        <title>Prolixibacter strains distinguished by the presence of nitrate reductase genes were adept at nitrate-dependent anaerobic corrosion of metallic iron and carbon steel.</title>
        <authorList>
            <person name="Iino T."/>
            <person name="Shono N."/>
            <person name="Ito K."/>
            <person name="Nakamura R."/>
            <person name="Sueoka K."/>
            <person name="Harayama S."/>
            <person name="Ohkuma M."/>
        </authorList>
    </citation>
    <scope>NUCLEOTIDE SEQUENCE [LARGE SCALE GENOMIC DNA]</scope>
    <source>
        <strain evidence="2 5">MIC1-1</strain>
    </source>
</reference>
<dbReference type="RefSeq" id="WP_106542374.1">
    <property type="nucleotide sequence ID" value="NZ_BLAU01000001.1"/>
</dbReference>
<evidence type="ECO:0000313" key="5">
    <source>
        <dbReference type="Proteomes" id="UP000396862"/>
    </source>
</evidence>
<dbReference type="AlphaFoldDB" id="A0A2P8CCS5"/>
<sequence>MIKTYKILSLLLSYPQKELKDFLQDCLILLRQEELLEDKQMKGIQNFIDVFSKLELTEWQAHYVQLFDYSRSVSLHLFEHVHGDSRDRGQAMVDLIRFYEDDDLKWKTNELPDYLPAFLEFISLSQSTQVAAEILSEPITIIGKVHQKLQEKENAYQYIFSAIISLSAKQPEMDKVSSLTEAEKPMDLDKEYSEAPIRFGGDNGCATCH</sequence>
<dbReference type="InterPro" id="IPR036411">
    <property type="entry name" value="TorD-like_sf"/>
</dbReference>
<evidence type="ECO:0000256" key="1">
    <source>
        <dbReference type="ARBA" id="ARBA00023063"/>
    </source>
</evidence>
<dbReference type="GO" id="GO:0051082">
    <property type="term" value="F:unfolded protein binding"/>
    <property type="evidence" value="ECO:0007669"/>
    <property type="project" value="InterPro"/>
</dbReference>
<proteinExistence type="predicted"/>
<evidence type="ECO:0000313" key="2">
    <source>
        <dbReference type="EMBL" id="GET21405.1"/>
    </source>
</evidence>
<dbReference type="Proteomes" id="UP000396862">
    <property type="component" value="Unassembled WGS sequence"/>
</dbReference>
<keyword evidence="5" id="KW-1185">Reference proteome</keyword>
<accession>A0A2P8CCS5</accession>
<dbReference type="GO" id="GO:0051131">
    <property type="term" value="P:chaperone-mediated protein complex assembly"/>
    <property type="evidence" value="ECO:0007669"/>
    <property type="project" value="InterPro"/>
</dbReference>
<comment type="caution">
    <text evidence="3">The sequence shown here is derived from an EMBL/GenBank/DDBJ whole genome shotgun (WGS) entry which is preliminary data.</text>
</comment>
<dbReference type="SUPFAM" id="SSF89155">
    <property type="entry name" value="TorD-like"/>
    <property type="match status" value="1"/>
</dbReference>
<protein>
    <submittedName>
        <fullName evidence="3">Nitrate reductase delta subunit</fullName>
    </submittedName>
    <submittedName>
        <fullName evidence="2">Nitrate reductase molybdenum cofactor assembly</fullName>
    </submittedName>
</protein>
<dbReference type="EMBL" id="PYGC01000005">
    <property type="protein sequence ID" value="PSK82778.1"/>
    <property type="molecule type" value="Genomic_DNA"/>
</dbReference>
<dbReference type="Gene3D" id="1.10.3480.10">
    <property type="entry name" value="TorD-like"/>
    <property type="match status" value="1"/>
</dbReference>
<keyword evidence="1" id="KW-0534">Nitrate assimilation</keyword>
<name>A0A2P8CCS5_9BACT</name>
<dbReference type="InterPro" id="IPR003765">
    <property type="entry name" value="NO3_reductase_chaperone_NarJ"/>
</dbReference>
<dbReference type="OrthoDB" id="5296272at2"/>
<organism evidence="3 4">
    <name type="scientific">Prolixibacter denitrificans</name>
    <dbReference type="NCBI Taxonomy" id="1541063"/>
    <lineage>
        <taxon>Bacteria</taxon>
        <taxon>Pseudomonadati</taxon>
        <taxon>Bacteroidota</taxon>
        <taxon>Bacteroidia</taxon>
        <taxon>Marinilabiliales</taxon>
        <taxon>Prolixibacteraceae</taxon>
        <taxon>Prolixibacter</taxon>
    </lineage>
</organism>
<dbReference type="Pfam" id="PF02613">
    <property type="entry name" value="Nitrate_red_del"/>
    <property type="match status" value="1"/>
</dbReference>
<reference evidence="3 4" key="1">
    <citation type="submission" date="2018-03" db="EMBL/GenBank/DDBJ databases">
        <title>Genomic Encyclopedia of Archaeal and Bacterial Type Strains, Phase II (KMG-II): from individual species to whole genera.</title>
        <authorList>
            <person name="Goeker M."/>
        </authorList>
    </citation>
    <scope>NUCLEOTIDE SEQUENCE [LARGE SCALE GENOMIC DNA]</scope>
    <source>
        <strain evidence="3 4">DSM 27267</strain>
    </source>
</reference>
<dbReference type="PANTHER" id="PTHR43680">
    <property type="entry name" value="NITRATE REDUCTASE MOLYBDENUM COFACTOR ASSEMBLY CHAPERONE"/>
    <property type="match status" value="1"/>
</dbReference>
<dbReference type="EMBL" id="BLAU01000001">
    <property type="protein sequence ID" value="GET21405.1"/>
    <property type="molecule type" value="Genomic_DNA"/>
</dbReference>
<dbReference type="NCBIfam" id="TIGR00684">
    <property type="entry name" value="narJ"/>
    <property type="match status" value="1"/>
</dbReference>